<feature type="coiled-coil region" evidence="1">
    <location>
        <begin position="136"/>
        <end position="170"/>
    </location>
</feature>
<dbReference type="RefSeq" id="WP_208324739.1">
    <property type="nucleotide sequence ID" value="NZ_SOEC01000035.1"/>
</dbReference>
<name>A0A4R8FHG2_9GAMM</name>
<evidence type="ECO:0000256" key="1">
    <source>
        <dbReference type="SAM" id="Coils"/>
    </source>
</evidence>
<keyword evidence="1" id="KW-0175">Coiled coil</keyword>
<comment type="caution">
    <text evidence="2">The sequence shown here is derived from an EMBL/GenBank/DDBJ whole genome shotgun (WGS) entry which is preliminary data.</text>
</comment>
<feature type="non-terminal residue" evidence="2">
    <location>
        <position position="414"/>
    </location>
</feature>
<dbReference type="Proteomes" id="UP000294489">
    <property type="component" value="Unassembled WGS sequence"/>
</dbReference>
<dbReference type="AlphaFoldDB" id="A0A4R8FHG2"/>
<evidence type="ECO:0000313" key="2">
    <source>
        <dbReference type="EMBL" id="TDX21591.1"/>
    </source>
</evidence>
<reference evidence="2 3" key="1">
    <citation type="submission" date="2019-03" db="EMBL/GenBank/DDBJ databases">
        <title>Freshwater and sediment microbial communities from various areas in North America, analyzing microbe dynamics in response to fracking.</title>
        <authorList>
            <person name="Lamendella R."/>
        </authorList>
    </citation>
    <scope>NUCLEOTIDE SEQUENCE [LARGE SCALE GENOMIC DNA]</scope>
    <source>
        <strain evidence="2 3">6_TX</strain>
    </source>
</reference>
<organism evidence="2 3">
    <name type="scientific">Modicisalibacter xianhensis</name>
    <dbReference type="NCBI Taxonomy" id="442341"/>
    <lineage>
        <taxon>Bacteria</taxon>
        <taxon>Pseudomonadati</taxon>
        <taxon>Pseudomonadota</taxon>
        <taxon>Gammaproteobacteria</taxon>
        <taxon>Oceanospirillales</taxon>
        <taxon>Halomonadaceae</taxon>
        <taxon>Modicisalibacter</taxon>
    </lineage>
</organism>
<dbReference type="EMBL" id="SOEC01000035">
    <property type="protein sequence ID" value="TDX21591.1"/>
    <property type="molecule type" value="Genomic_DNA"/>
</dbReference>
<evidence type="ECO:0000313" key="3">
    <source>
        <dbReference type="Proteomes" id="UP000294489"/>
    </source>
</evidence>
<protein>
    <submittedName>
        <fullName evidence="2">Uncharacterized protein</fullName>
    </submittedName>
</protein>
<accession>A0A4R8FHG2</accession>
<gene>
    <name evidence="2" type="ORF">DFO67_1351</name>
</gene>
<proteinExistence type="predicted"/>
<sequence length="414" mass="44353">MAQPVPYQPKADYTNDDGSDLRTNLDIDFNDIARCFLEVLTNLALIQRDDGQLANKSVGVEQLKAELIAGFNPPAPFQPYRLYEVSDSFVTDDGKWYIVNTGFTATANPADNADDITLVYDFASVRVDTIAAKDAAEAAQAAAELARNQAQTAQTAAETAQAAAEQAEQDATTIVQDVMVSRGIYANTAQGLENTQGTGDANRYFSVPSANTQGYLDLYRNDAGTAAMVDTYPNKTRIDALFTGDGANTLGVTTSTGAQTLADSLDRRTIYVDSVVDLLALDAAKLTNGQVIAVRGYRATSKTPVGLVEYDAARPKSDHNGYDVFSPTVPWDGLDSSLSDYFAGAGETDAAGTGVFVALERRGTVRISYIFDDGYTEHSTDLAPEFEQRGVRAGFAINPVYVNQAGRLTGTDLL</sequence>